<evidence type="ECO:0000256" key="8">
    <source>
        <dbReference type="NCBIfam" id="TIGR00188"/>
    </source>
</evidence>
<organism evidence="9 10">
    <name type="scientific">Feifania hominis</name>
    <dbReference type="NCBI Taxonomy" id="2763660"/>
    <lineage>
        <taxon>Bacteria</taxon>
        <taxon>Bacillati</taxon>
        <taxon>Bacillota</taxon>
        <taxon>Clostridia</taxon>
        <taxon>Eubacteriales</taxon>
        <taxon>Feifaniaceae</taxon>
        <taxon>Feifania</taxon>
    </lineage>
</organism>
<evidence type="ECO:0000313" key="10">
    <source>
        <dbReference type="Proteomes" id="UP000620366"/>
    </source>
</evidence>
<accession>A0A926HVI9</accession>
<proteinExistence type="inferred from homology"/>
<evidence type="ECO:0000256" key="2">
    <source>
        <dbReference type="ARBA" id="ARBA00022694"/>
    </source>
</evidence>
<dbReference type="Pfam" id="PF00825">
    <property type="entry name" value="Ribonuclease_P"/>
    <property type="match status" value="1"/>
</dbReference>
<dbReference type="HAMAP" id="MF_00227">
    <property type="entry name" value="RNase_P"/>
    <property type="match status" value="1"/>
</dbReference>
<dbReference type="PANTHER" id="PTHR33992:SF1">
    <property type="entry name" value="RIBONUCLEASE P PROTEIN COMPONENT"/>
    <property type="match status" value="1"/>
</dbReference>
<dbReference type="RefSeq" id="WP_249301232.1">
    <property type="nucleotide sequence ID" value="NZ_JACRSP010000005.1"/>
</dbReference>
<dbReference type="Proteomes" id="UP000620366">
    <property type="component" value="Unassembled WGS sequence"/>
</dbReference>
<name>A0A926HVI9_9FIRM</name>
<comment type="function">
    <text evidence="1 7">RNaseP catalyzes the removal of the 5'-leader sequence from pre-tRNA to produce the mature 5'-terminus. It can also cleave other RNA substrates such as 4.5S RNA. The protein component plays an auxiliary but essential role in vivo by binding to the 5'-leader sequence and broadening the substrate specificity of the ribozyme.</text>
</comment>
<dbReference type="GO" id="GO:0030677">
    <property type="term" value="C:ribonuclease P complex"/>
    <property type="evidence" value="ECO:0007669"/>
    <property type="project" value="TreeGrafter"/>
</dbReference>
<comment type="subunit">
    <text evidence="7">Consists of a catalytic RNA component (M1 or rnpB) and a protein subunit.</text>
</comment>
<evidence type="ECO:0000256" key="4">
    <source>
        <dbReference type="ARBA" id="ARBA00022759"/>
    </source>
</evidence>
<evidence type="ECO:0000256" key="7">
    <source>
        <dbReference type="HAMAP-Rule" id="MF_00227"/>
    </source>
</evidence>
<dbReference type="Gene3D" id="3.30.230.10">
    <property type="match status" value="1"/>
</dbReference>
<keyword evidence="4 7" id="KW-0255">Endonuclease</keyword>
<keyword evidence="10" id="KW-1185">Reference proteome</keyword>
<evidence type="ECO:0000256" key="1">
    <source>
        <dbReference type="ARBA" id="ARBA00002663"/>
    </source>
</evidence>
<evidence type="ECO:0000313" key="9">
    <source>
        <dbReference type="EMBL" id="MBC8537035.1"/>
    </source>
</evidence>
<sequence length="118" mass="13636">MTRTTALTENREFKRAYARGKTRAGKYLAVYCFRNRRNAGVNRYGLTVSKKVGNAVQRNRAKRLLRESLRLLEPRMKTGYDLVLVARTRILGARCQQVQSAMEEIFTEFGLIEGPRHD</sequence>
<evidence type="ECO:0000256" key="6">
    <source>
        <dbReference type="ARBA" id="ARBA00022884"/>
    </source>
</evidence>
<keyword evidence="2 7" id="KW-0819">tRNA processing</keyword>
<evidence type="ECO:0000256" key="5">
    <source>
        <dbReference type="ARBA" id="ARBA00022801"/>
    </source>
</evidence>
<dbReference type="GO" id="GO:0042781">
    <property type="term" value="F:3'-tRNA processing endoribonuclease activity"/>
    <property type="evidence" value="ECO:0007669"/>
    <property type="project" value="TreeGrafter"/>
</dbReference>
<dbReference type="PANTHER" id="PTHR33992">
    <property type="entry name" value="RIBONUCLEASE P PROTEIN COMPONENT"/>
    <property type="match status" value="1"/>
</dbReference>
<dbReference type="GO" id="GO:0000049">
    <property type="term" value="F:tRNA binding"/>
    <property type="evidence" value="ECO:0007669"/>
    <property type="project" value="UniProtKB-UniRule"/>
</dbReference>
<reference evidence="9" key="1">
    <citation type="submission" date="2020-08" db="EMBL/GenBank/DDBJ databases">
        <title>Genome public.</title>
        <authorList>
            <person name="Liu C."/>
            <person name="Sun Q."/>
        </authorList>
    </citation>
    <scope>NUCLEOTIDE SEQUENCE</scope>
    <source>
        <strain evidence="9">BX7</strain>
    </source>
</reference>
<comment type="catalytic activity">
    <reaction evidence="7">
        <text>Endonucleolytic cleavage of RNA, removing 5'-extranucleotides from tRNA precursor.</text>
        <dbReference type="EC" id="3.1.26.5"/>
    </reaction>
</comment>
<dbReference type="InterPro" id="IPR000100">
    <property type="entry name" value="RNase_P"/>
</dbReference>
<dbReference type="SUPFAM" id="SSF54211">
    <property type="entry name" value="Ribosomal protein S5 domain 2-like"/>
    <property type="match status" value="1"/>
</dbReference>
<dbReference type="EC" id="3.1.26.5" evidence="7 8"/>
<keyword evidence="6 7" id="KW-0694">RNA-binding</keyword>
<dbReference type="InterPro" id="IPR014721">
    <property type="entry name" value="Ribsml_uS5_D2-typ_fold_subgr"/>
</dbReference>
<evidence type="ECO:0000256" key="3">
    <source>
        <dbReference type="ARBA" id="ARBA00022722"/>
    </source>
</evidence>
<keyword evidence="3 7" id="KW-0540">Nuclease</keyword>
<dbReference type="PROSITE" id="PS00648">
    <property type="entry name" value="RIBONUCLEASE_P"/>
    <property type="match status" value="1"/>
</dbReference>
<comment type="caution">
    <text evidence="9">The sequence shown here is derived from an EMBL/GenBank/DDBJ whole genome shotgun (WGS) entry which is preliminary data.</text>
</comment>
<dbReference type="InterPro" id="IPR020539">
    <property type="entry name" value="RNase_P_CS"/>
</dbReference>
<comment type="similarity">
    <text evidence="7">Belongs to the RnpA family.</text>
</comment>
<dbReference type="InterPro" id="IPR020568">
    <property type="entry name" value="Ribosomal_Su5_D2-typ_SF"/>
</dbReference>
<dbReference type="GO" id="GO:0001682">
    <property type="term" value="P:tRNA 5'-leader removal"/>
    <property type="evidence" value="ECO:0007669"/>
    <property type="project" value="UniProtKB-UniRule"/>
</dbReference>
<dbReference type="AlphaFoldDB" id="A0A926HVI9"/>
<protein>
    <recommendedName>
        <fullName evidence="7 8">Ribonuclease P protein component</fullName>
        <shortName evidence="7">RNase P protein</shortName>
        <shortName evidence="7">RNaseP protein</shortName>
        <ecNumber evidence="7 8">3.1.26.5</ecNumber>
    </recommendedName>
    <alternativeName>
        <fullName evidence="7">Protein C5</fullName>
    </alternativeName>
</protein>
<keyword evidence="5 7" id="KW-0378">Hydrolase</keyword>
<dbReference type="NCBIfam" id="TIGR00188">
    <property type="entry name" value="rnpA"/>
    <property type="match status" value="1"/>
</dbReference>
<gene>
    <name evidence="7 9" type="primary">rnpA</name>
    <name evidence="9" type="ORF">H8695_10080</name>
</gene>
<dbReference type="GO" id="GO:0004526">
    <property type="term" value="F:ribonuclease P activity"/>
    <property type="evidence" value="ECO:0007669"/>
    <property type="project" value="UniProtKB-UniRule"/>
</dbReference>
<dbReference type="EMBL" id="JACRSP010000005">
    <property type="protein sequence ID" value="MBC8537035.1"/>
    <property type="molecule type" value="Genomic_DNA"/>
</dbReference>